<dbReference type="CTD" id="9947751"/>
<sequence length="123" mass="14150">MEENILNELVKTCDKFILFLFSHSFRCSLCMYNNNKRGQEKICQQEKICHLPYSTISEPALALHCLLFYSSSKRSNKVSDALPQDESTDISVEFRLTYLKVMHAILIGKIETVQLKSADKLKS</sequence>
<name>A0A1S0TRP0_LOALO</name>
<dbReference type="GeneID" id="9947751"/>
<gene>
    <name evidence="1" type="ORF">LOAG_10309</name>
</gene>
<dbReference type="RefSeq" id="XP_003145884.1">
    <property type="nucleotide sequence ID" value="XM_003145836.1"/>
</dbReference>
<protein>
    <submittedName>
        <fullName evidence="1">Uncharacterized protein</fullName>
    </submittedName>
</protein>
<dbReference type="KEGG" id="loa:LOAG_10309"/>
<proteinExistence type="predicted"/>
<dbReference type="EMBL" id="JH712073">
    <property type="protein sequence ID" value="EFO18187.1"/>
    <property type="molecule type" value="Genomic_DNA"/>
</dbReference>
<accession>A0A1S0TRP0</accession>
<dbReference type="InParanoid" id="A0A1S0TRP0"/>
<reference evidence="1" key="1">
    <citation type="submission" date="2012-04" db="EMBL/GenBank/DDBJ databases">
        <title>The Genome Sequence of Loa loa.</title>
        <authorList>
            <consortium name="The Broad Institute Genome Sequencing Platform"/>
            <consortium name="Broad Institute Genome Sequencing Center for Infectious Disease"/>
            <person name="Nutman T.B."/>
            <person name="Fink D.L."/>
            <person name="Russ C."/>
            <person name="Young S."/>
            <person name="Zeng Q."/>
            <person name="Gargeya S."/>
            <person name="Alvarado L."/>
            <person name="Berlin A."/>
            <person name="Chapman S.B."/>
            <person name="Chen Z."/>
            <person name="Freedman E."/>
            <person name="Gellesch M."/>
            <person name="Goldberg J."/>
            <person name="Griggs A."/>
            <person name="Gujja S."/>
            <person name="Heilman E.R."/>
            <person name="Heiman D."/>
            <person name="Howarth C."/>
            <person name="Mehta T."/>
            <person name="Neiman D."/>
            <person name="Pearson M."/>
            <person name="Roberts A."/>
            <person name="Saif S."/>
            <person name="Shea T."/>
            <person name="Shenoy N."/>
            <person name="Sisk P."/>
            <person name="Stolte C."/>
            <person name="Sykes S."/>
            <person name="White J."/>
            <person name="Yandava C."/>
            <person name="Haas B."/>
            <person name="Henn M.R."/>
            <person name="Nusbaum C."/>
            <person name="Birren B."/>
        </authorList>
    </citation>
    <scope>NUCLEOTIDE SEQUENCE [LARGE SCALE GENOMIC DNA]</scope>
</reference>
<organism evidence="1">
    <name type="scientific">Loa loa</name>
    <name type="common">Eye worm</name>
    <name type="synonym">Filaria loa</name>
    <dbReference type="NCBI Taxonomy" id="7209"/>
    <lineage>
        <taxon>Eukaryota</taxon>
        <taxon>Metazoa</taxon>
        <taxon>Ecdysozoa</taxon>
        <taxon>Nematoda</taxon>
        <taxon>Chromadorea</taxon>
        <taxon>Rhabditida</taxon>
        <taxon>Spirurina</taxon>
        <taxon>Spiruromorpha</taxon>
        <taxon>Filarioidea</taxon>
        <taxon>Onchocercidae</taxon>
        <taxon>Loa</taxon>
    </lineage>
</organism>
<dbReference type="AlphaFoldDB" id="A0A1S0TRP0"/>
<evidence type="ECO:0000313" key="1">
    <source>
        <dbReference type="EMBL" id="EFO18187.1"/>
    </source>
</evidence>